<accession>A0ABT0HBG9</accession>
<protein>
    <submittedName>
        <fullName evidence="1">Uncharacterized protein</fullName>
    </submittedName>
</protein>
<dbReference type="Proteomes" id="UP001203687">
    <property type="component" value="Unassembled WGS sequence"/>
</dbReference>
<dbReference type="RefSeq" id="WP_248413545.1">
    <property type="nucleotide sequence ID" value="NZ_JALPQF010000014.1"/>
</dbReference>
<proteinExistence type="predicted"/>
<name>A0ABT0HBG9_9FLAO</name>
<evidence type="ECO:0000313" key="2">
    <source>
        <dbReference type="Proteomes" id="UP001203687"/>
    </source>
</evidence>
<comment type="caution">
    <text evidence="1">The sequence shown here is derived from an EMBL/GenBank/DDBJ whole genome shotgun (WGS) entry which is preliminary data.</text>
</comment>
<dbReference type="EMBL" id="JALPQF010000014">
    <property type="protein sequence ID" value="MCK8481697.1"/>
    <property type="molecule type" value="Genomic_DNA"/>
</dbReference>
<gene>
    <name evidence="1" type="ORF">MUY34_13780</name>
</gene>
<reference evidence="1" key="1">
    <citation type="submission" date="2022-04" db="EMBL/GenBank/DDBJ databases">
        <authorList>
            <person name="Ren T."/>
        </authorList>
    </citation>
    <scope>NUCLEOTIDE SEQUENCE</scope>
    <source>
        <strain evidence="1">F63249</strain>
    </source>
</reference>
<organism evidence="1 2">
    <name type="scientific">Psychroserpens algicola</name>
    <dbReference type="NCBI Taxonomy" id="1719034"/>
    <lineage>
        <taxon>Bacteria</taxon>
        <taxon>Pseudomonadati</taxon>
        <taxon>Bacteroidota</taxon>
        <taxon>Flavobacteriia</taxon>
        <taxon>Flavobacteriales</taxon>
        <taxon>Flavobacteriaceae</taxon>
        <taxon>Psychroserpens</taxon>
    </lineage>
</organism>
<keyword evidence="2" id="KW-1185">Reference proteome</keyword>
<sequence>MSYKGLSDSYKDWQKRKSNNKNQLFKDLKPRDRIGKLIIEKNIANWTIEELIIECHSK</sequence>
<evidence type="ECO:0000313" key="1">
    <source>
        <dbReference type="EMBL" id="MCK8481697.1"/>
    </source>
</evidence>